<keyword evidence="8" id="KW-1185">Reference proteome</keyword>
<keyword evidence="5" id="KW-1015">Disulfide bond</keyword>
<dbReference type="Pfam" id="PF00019">
    <property type="entry name" value="TGF_beta"/>
    <property type="match status" value="1"/>
</dbReference>
<comment type="similarity">
    <text evidence="2 6">Belongs to the TGF-beta family.</text>
</comment>
<name>A0A1I7WNS5_HETBA</name>
<dbReference type="PROSITE" id="PS00250">
    <property type="entry name" value="TGF_BETA_1"/>
    <property type="match status" value="1"/>
</dbReference>
<evidence type="ECO:0000256" key="3">
    <source>
        <dbReference type="ARBA" id="ARBA00022525"/>
    </source>
</evidence>
<dbReference type="GO" id="GO:0008083">
    <property type="term" value="F:growth factor activity"/>
    <property type="evidence" value="ECO:0007669"/>
    <property type="project" value="UniProtKB-KW"/>
</dbReference>
<dbReference type="InterPro" id="IPR017948">
    <property type="entry name" value="TGFb_CS"/>
</dbReference>
<dbReference type="CDD" id="cd19378">
    <property type="entry name" value="TGF_beta_DAF7"/>
    <property type="match status" value="1"/>
</dbReference>
<dbReference type="GO" id="GO:0005615">
    <property type="term" value="C:extracellular space"/>
    <property type="evidence" value="ECO:0007669"/>
    <property type="project" value="TreeGrafter"/>
</dbReference>
<protein>
    <submittedName>
        <fullName evidence="9">TGF_BETA_2 domain-containing protein</fullName>
    </submittedName>
</protein>
<evidence type="ECO:0000256" key="6">
    <source>
        <dbReference type="RuleBase" id="RU000354"/>
    </source>
</evidence>
<keyword evidence="4 6" id="KW-0339">Growth factor</keyword>
<dbReference type="PANTHER" id="PTHR11848">
    <property type="entry name" value="TGF-BETA FAMILY"/>
    <property type="match status" value="1"/>
</dbReference>
<accession>A0A1I7WNS5</accession>
<evidence type="ECO:0000256" key="2">
    <source>
        <dbReference type="ARBA" id="ARBA00006656"/>
    </source>
</evidence>
<evidence type="ECO:0000313" key="8">
    <source>
        <dbReference type="Proteomes" id="UP000095283"/>
    </source>
</evidence>
<comment type="subcellular location">
    <subcellularLocation>
        <location evidence="1">Secreted</location>
    </subcellularLocation>
</comment>
<evidence type="ECO:0000256" key="5">
    <source>
        <dbReference type="ARBA" id="ARBA00023157"/>
    </source>
</evidence>
<dbReference type="SUPFAM" id="SSF57501">
    <property type="entry name" value="Cystine-knot cytokines"/>
    <property type="match status" value="1"/>
</dbReference>
<dbReference type="PROSITE" id="PS51362">
    <property type="entry name" value="TGF_BETA_2"/>
    <property type="match status" value="1"/>
</dbReference>
<dbReference type="Gene3D" id="2.10.90.10">
    <property type="entry name" value="Cystine-knot cytokines"/>
    <property type="match status" value="1"/>
</dbReference>
<dbReference type="GO" id="GO:0005125">
    <property type="term" value="F:cytokine activity"/>
    <property type="evidence" value="ECO:0007669"/>
    <property type="project" value="TreeGrafter"/>
</dbReference>
<proteinExistence type="inferred from homology"/>
<reference evidence="9" key="1">
    <citation type="submission" date="2016-11" db="UniProtKB">
        <authorList>
            <consortium name="WormBaseParasite"/>
        </authorList>
    </citation>
    <scope>IDENTIFICATION</scope>
</reference>
<evidence type="ECO:0000313" key="9">
    <source>
        <dbReference type="WBParaSite" id="Hba_06737"/>
    </source>
</evidence>
<dbReference type="AlphaFoldDB" id="A0A1I7WNS5"/>
<dbReference type="InterPro" id="IPR029034">
    <property type="entry name" value="Cystine-knot_cytokine"/>
</dbReference>
<dbReference type="InterPro" id="IPR001839">
    <property type="entry name" value="TGF-b_C"/>
</dbReference>
<keyword evidence="3" id="KW-0964">Secreted</keyword>
<feature type="domain" description="TGF-beta family profile" evidence="7">
    <location>
        <begin position="15"/>
        <end position="134"/>
    </location>
</feature>
<evidence type="ECO:0000256" key="1">
    <source>
        <dbReference type="ARBA" id="ARBA00004613"/>
    </source>
</evidence>
<dbReference type="Proteomes" id="UP000095283">
    <property type="component" value="Unplaced"/>
</dbReference>
<dbReference type="WBParaSite" id="Hba_06737">
    <property type="protein sequence ID" value="Hba_06737"/>
    <property type="gene ID" value="Hba_06737"/>
</dbReference>
<organism evidence="8 9">
    <name type="scientific">Heterorhabditis bacteriophora</name>
    <name type="common">Entomopathogenic nematode worm</name>
    <dbReference type="NCBI Taxonomy" id="37862"/>
    <lineage>
        <taxon>Eukaryota</taxon>
        <taxon>Metazoa</taxon>
        <taxon>Ecdysozoa</taxon>
        <taxon>Nematoda</taxon>
        <taxon>Chromadorea</taxon>
        <taxon>Rhabditida</taxon>
        <taxon>Rhabditina</taxon>
        <taxon>Rhabditomorpha</taxon>
        <taxon>Strongyloidea</taxon>
        <taxon>Heterorhabditidae</taxon>
        <taxon>Heterorhabditis</taxon>
    </lineage>
</organism>
<dbReference type="InterPro" id="IPR015615">
    <property type="entry name" value="TGF-beta-rel"/>
</dbReference>
<evidence type="ECO:0000256" key="4">
    <source>
        <dbReference type="ARBA" id="ARBA00023030"/>
    </source>
</evidence>
<evidence type="ECO:0000259" key="7">
    <source>
        <dbReference type="PROSITE" id="PS51362"/>
    </source>
</evidence>
<dbReference type="PANTHER" id="PTHR11848:SF303">
    <property type="entry name" value="DAUER LARVA DEVELOPMENT REGULATORY GROWTH FACTOR DAF-7"/>
    <property type="match status" value="1"/>
</dbReference>
<dbReference type="SMART" id="SM00204">
    <property type="entry name" value="TGFB"/>
    <property type="match status" value="1"/>
</dbReference>
<sequence>MMFLTLDMQLSSMIRHRRHLNPICNSQITHEGCCLYDLFVDFKSFGWEFIVAPLRYNAYICKGDCAMNTEMHNRIAHTRIAQTGGVGSASEKEHLMQCCHPAEYEAVKIVYVNQQNQLTVTKVDGMVARQCTCS</sequence>